<evidence type="ECO:0000313" key="4">
    <source>
        <dbReference type="EMBL" id="SEU33076.1"/>
    </source>
</evidence>
<accession>A0A511T5Z4</accession>
<dbReference type="EMBL" id="FOIB01000009">
    <property type="protein sequence ID" value="SEU33076.1"/>
    <property type="molecule type" value="Genomic_DNA"/>
</dbReference>
<dbReference type="InterPro" id="IPR036457">
    <property type="entry name" value="PPM-type-like_dom_sf"/>
</dbReference>
<gene>
    <name evidence="3" type="ORF">MFU01_46120</name>
    <name evidence="4" type="ORF">SAMN05443572_109229</name>
</gene>
<sequence length="250" mass="26994">MRIELEVMGVQKDGNAPTENEDAAAPDHSAVLTEDTLHVAVADGATESLFSGLWARLLAREYARGPLRAPSDLLQALPGLQRRWLAEVEGRELPWYAQEKLREGAFATLLGVSLAGTPARGDGVVGTWSALAVGDSCLFQVRDEQLLRSFPLELASSFGSRPFLVSTHGAQNARVVEQAREATGEVRAGDTLLLMTDALAHWLLGEHERGGRPWLALPARASFESFVAGLRAARSIRNDDTTLMRLSVGA</sequence>
<evidence type="ECO:0000256" key="1">
    <source>
        <dbReference type="SAM" id="MobiDB-lite"/>
    </source>
</evidence>
<dbReference type="STRING" id="1334629.MFUL124B02_17950"/>
<name>A0A511T5Z4_MYXFU</name>
<proteinExistence type="predicted"/>
<dbReference type="SUPFAM" id="SSF81606">
    <property type="entry name" value="PP2C-like"/>
    <property type="match status" value="1"/>
</dbReference>
<evidence type="ECO:0000259" key="2">
    <source>
        <dbReference type="Pfam" id="PF13672"/>
    </source>
</evidence>
<organism evidence="3 6">
    <name type="scientific">Myxococcus fulvus</name>
    <dbReference type="NCBI Taxonomy" id="33"/>
    <lineage>
        <taxon>Bacteria</taxon>
        <taxon>Pseudomonadati</taxon>
        <taxon>Myxococcota</taxon>
        <taxon>Myxococcia</taxon>
        <taxon>Myxococcales</taxon>
        <taxon>Cystobacterineae</taxon>
        <taxon>Myxococcaceae</taxon>
        <taxon>Myxococcus</taxon>
    </lineage>
</organism>
<reference evidence="4 5" key="1">
    <citation type="submission" date="2016-10" db="EMBL/GenBank/DDBJ databases">
        <authorList>
            <person name="Varghese N."/>
            <person name="Submissions S."/>
        </authorList>
    </citation>
    <scope>NUCLEOTIDE SEQUENCE [LARGE SCALE GENOMIC DNA]</scope>
    <source>
        <strain evidence="4 5">DSM 16525</strain>
    </source>
</reference>
<dbReference type="RefSeq" id="WP_074957526.1">
    <property type="nucleotide sequence ID" value="NZ_BJXR01000034.1"/>
</dbReference>
<comment type="caution">
    <text evidence="3">The sequence shown here is derived from an EMBL/GenBank/DDBJ whole genome shotgun (WGS) entry which is preliminary data.</text>
</comment>
<keyword evidence="5" id="KW-1185">Reference proteome</keyword>
<feature type="region of interest" description="Disordered" evidence="1">
    <location>
        <begin position="1"/>
        <end position="23"/>
    </location>
</feature>
<dbReference type="Pfam" id="PF13672">
    <property type="entry name" value="PP2C_2"/>
    <property type="match status" value="1"/>
</dbReference>
<dbReference type="Proteomes" id="UP000321514">
    <property type="component" value="Unassembled WGS sequence"/>
</dbReference>
<dbReference type="Proteomes" id="UP000183760">
    <property type="component" value="Unassembled WGS sequence"/>
</dbReference>
<evidence type="ECO:0000313" key="6">
    <source>
        <dbReference type="Proteomes" id="UP000321514"/>
    </source>
</evidence>
<dbReference type="InterPro" id="IPR001932">
    <property type="entry name" value="PPM-type_phosphatase-like_dom"/>
</dbReference>
<evidence type="ECO:0000313" key="5">
    <source>
        <dbReference type="Proteomes" id="UP000183760"/>
    </source>
</evidence>
<dbReference type="OrthoDB" id="5380902at2"/>
<reference evidence="3 6" key="2">
    <citation type="submission" date="2019-07" db="EMBL/GenBank/DDBJ databases">
        <title>Whole genome shotgun sequence of Myxococcus fulvus NBRC 100333.</title>
        <authorList>
            <person name="Hosoyama A."/>
            <person name="Uohara A."/>
            <person name="Ohji S."/>
            <person name="Ichikawa N."/>
        </authorList>
    </citation>
    <scope>NUCLEOTIDE SEQUENCE [LARGE SCALE GENOMIC DNA]</scope>
    <source>
        <strain evidence="3 6">NBRC 100333</strain>
    </source>
</reference>
<feature type="domain" description="PPM-type phosphatase" evidence="2">
    <location>
        <begin position="20"/>
        <end position="203"/>
    </location>
</feature>
<protein>
    <submittedName>
        <fullName evidence="4">Protein phosphatase 2C</fullName>
    </submittedName>
</protein>
<dbReference type="EMBL" id="BJXR01000034">
    <property type="protein sequence ID" value="GEN09575.1"/>
    <property type="molecule type" value="Genomic_DNA"/>
</dbReference>
<dbReference type="AlphaFoldDB" id="A0A511T5Z4"/>
<evidence type="ECO:0000313" key="3">
    <source>
        <dbReference type="EMBL" id="GEN09575.1"/>
    </source>
</evidence>